<reference evidence="1 2" key="1">
    <citation type="journal article" date="2018" name="Biotechnol. Biofuels">
        <title>Integrative visual omics of the white-rot fungus Polyporus brumalis exposes the biotechnological potential of its oxidative enzymes for delignifying raw plant biomass.</title>
        <authorList>
            <person name="Miyauchi S."/>
            <person name="Rancon A."/>
            <person name="Drula E."/>
            <person name="Hage H."/>
            <person name="Chaduli D."/>
            <person name="Favel A."/>
            <person name="Grisel S."/>
            <person name="Henrissat B."/>
            <person name="Herpoel-Gimbert I."/>
            <person name="Ruiz-Duenas F.J."/>
            <person name="Chevret D."/>
            <person name="Hainaut M."/>
            <person name="Lin J."/>
            <person name="Wang M."/>
            <person name="Pangilinan J."/>
            <person name="Lipzen A."/>
            <person name="Lesage-Meessen L."/>
            <person name="Navarro D."/>
            <person name="Riley R."/>
            <person name="Grigoriev I.V."/>
            <person name="Zhou S."/>
            <person name="Raouche S."/>
            <person name="Rosso M.N."/>
        </authorList>
    </citation>
    <scope>NUCLEOTIDE SEQUENCE [LARGE SCALE GENOMIC DNA]</scope>
    <source>
        <strain evidence="1 2">BRFM 1820</strain>
    </source>
</reference>
<dbReference type="InterPro" id="IPR036047">
    <property type="entry name" value="F-box-like_dom_sf"/>
</dbReference>
<name>A0A371DK29_9APHY</name>
<dbReference type="EMBL" id="KZ857389">
    <property type="protein sequence ID" value="RDX52889.1"/>
    <property type="molecule type" value="Genomic_DNA"/>
</dbReference>
<keyword evidence="2" id="KW-1185">Reference proteome</keyword>
<gene>
    <name evidence="1" type="ORF">OH76DRAFT_133243</name>
</gene>
<dbReference type="PANTHER" id="PTHR38926:SF72">
    <property type="entry name" value="IM:7136021-RELATED"/>
    <property type="match status" value="1"/>
</dbReference>
<dbReference type="Proteomes" id="UP000256964">
    <property type="component" value="Unassembled WGS sequence"/>
</dbReference>
<dbReference type="InterPro" id="IPR032675">
    <property type="entry name" value="LRR_dom_sf"/>
</dbReference>
<dbReference type="Gene3D" id="1.20.1280.50">
    <property type="match status" value="1"/>
</dbReference>
<dbReference type="SUPFAM" id="SSF81383">
    <property type="entry name" value="F-box domain"/>
    <property type="match status" value="1"/>
</dbReference>
<protein>
    <submittedName>
        <fullName evidence="1">Uncharacterized protein</fullName>
    </submittedName>
</protein>
<accession>A0A371DK29</accession>
<dbReference type="AlphaFoldDB" id="A0A371DK29"/>
<proteinExistence type="predicted"/>
<evidence type="ECO:0000313" key="2">
    <source>
        <dbReference type="Proteomes" id="UP000256964"/>
    </source>
</evidence>
<dbReference type="Gene3D" id="3.80.10.10">
    <property type="entry name" value="Ribonuclease Inhibitor"/>
    <property type="match status" value="1"/>
</dbReference>
<dbReference type="SUPFAM" id="SSF52047">
    <property type="entry name" value="RNI-like"/>
    <property type="match status" value="1"/>
</dbReference>
<organism evidence="1 2">
    <name type="scientific">Lentinus brumalis</name>
    <dbReference type="NCBI Taxonomy" id="2498619"/>
    <lineage>
        <taxon>Eukaryota</taxon>
        <taxon>Fungi</taxon>
        <taxon>Dikarya</taxon>
        <taxon>Basidiomycota</taxon>
        <taxon>Agaricomycotina</taxon>
        <taxon>Agaricomycetes</taxon>
        <taxon>Polyporales</taxon>
        <taxon>Polyporaceae</taxon>
        <taxon>Lentinus</taxon>
    </lineage>
</organism>
<evidence type="ECO:0000313" key="1">
    <source>
        <dbReference type="EMBL" id="RDX52889.1"/>
    </source>
</evidence>
<dbReference type="OrthoDB" id="2744443at2759"/>
<dbReference type="STRING" id="139420.A0A371DK29"/>
<sequence length="583" mass="66135">MDYLAQSIGDAFPAFDASLSEEEKALLAEGLVDSTQLQRWAAAKIKEYKERIQSLKSVYNAGALINRKLPREVLAEIFSHFHPGYDLHDQEIKLLGVCRLWRHLILRTPVFWANIISRQRHMARDRQLGRLRLFLPLTRAHPLTLWFQGVPPALVSVLTPHASRISSLTVEMADCADLESLNKLLRGGTPLLEHLAVTHSPYPGKTIPTLAISRQNFPRLRSLMLPVESLGEACLDNDLRTLDVFGCVCQACREMKTNTPLSLLEILERCPSLRTLKIQNILHMWGPLDRTVALPALCELEIEEHRGDLGAFLTRMAYPRTCAVYLGTSAHTAIRECLPPEPNSWPQLREADEVRFRVDFHGWSVLRALACGHTRFKLGMFVKTTQVGSLKELSQLFSPSARVTSLKLESFVYPYIRSEDDPTAVFRGLLEAFPHLIRLDIGTYDGRRVMQLLGETSADGFRYCPNLRELRSVWYYGDDELYWPSDAQGTSAAGRPYNTEKWHKAGAVVFSVFCDIAVQLLDRRRAAGKSLKKLCVGVYPEVVTESLYVDTEGWEPSVLKQRLRRRLTGYEDIVHVFPVKVED</sequence>
<dbReference type="PANTHER" id="PTHR38926">
    <property type="entry name" value="F-BOX DOMAIN CONTAINING PROTEIN, EXPRESSED"/>
    <property type="match status" value="1"/>
</dbReference>